<dbReference type="InterPro" id="IPR023395">
    <property type="entry name" value="MCP_dom_sf"/>
</dbReference>
<keyword evidence="3 4" id="KW-0472">Membrane</keyword>
<evidence type="ECO:0000313" key="7">
    <source>
        <dbReference type="EMBL" id="CAE2279566.1"/>
    </source>
</evidence>
<evidence type="ECO:0000256" key="6">
    <source>
        <dbReference type="SAM" id="MobiDB-lite"/>
    </source>
</evidence>
<evidence type="ECO:0000256" key="3">
    <source>
        <dbReference type="ARBA" id="ARBA00023136"/>
    </source>
</evidence>
<sequence>MATPDSPDGSVKWSEIDKIRFYGIGTGLYSCLTAALHPVIVVKVRQQVLNASTSATDTAPPRAHQQSASSIVRESLSSPQNARTLFRGLPVVLTLAVPARVVYIGVLENSREGIGDALTRAVAQADFGPDEAHALIATVSGGAAGGLAAMSAQMIIVPMDVVSQRQMVMDNVAYEARGTASAVVRSIIRTEGLGGLFAGFGLSLFSSLPTGSVWWATYAGCQVWIRHYLWPPLSSAKSLVEVNNSDTSAATESLKKLTMQLTSGLGAAVVASSLTMPLDTVKTRLQVQKGTSNGGSSYMEVTRILYRSSGVPGFYRGLGPRIAHMGLWGTILSSAYELLRHVSRKDYQWNDA</sequence>
<dbReference type="InterPro" id="IPR018108">
    <property type="entry name" value="MCP_transmembrane"/>
</dbReference>
<dbReference type="SUPFAM" id="SSF103506">
    <property type="entry name" value="Mitochondrial carrier"/>
    <property type="match status" value="1"/>
</dbReference>
<protein>
    <recommendedName>
        <fullName evidence="8">Mitochondrial carrier protein</fullName>
    </recommendedName>
</protein>
<comment type="subcellular location">
    <subcellularLocation>
        <location evidence="1">Membrane</location>
        <topology evidence="1">Multi-pass membrane protein</topology>
    </subcellularLocation>
</comment>
<dbReference type="PANTHER" id="PTHR46080:SF3">
    <property type="entry name" value="MITOCHONDRIAL SUBSTRATE CARRIER FAMILY PROTEIN"/>
    <property type="match status" value="1"/>
</dbReference>
<dbReference type="EMBL" id="HBKQ01053491">
    <property type="protein sequence ID" value="CAE2279566.1"/>
    <property type="molecule type" value="Transcribed_RNA"/>
</dbReference>
<name>A0A7S4NDE0_9STRA</name>
<feature type="region of interest" description="Disordered" evidence="6">
    <location>
        <begin position="53"/>
        <end position="74"/>
    </location>
</feature>
<dbReference type="Gene3D" id="1.50.40.10">
    <property type="entry name" value="Mitochondrial carrier domain"/>
    <property type="match status" value="1"/>
</dbReference>
<proteinExistence type="inferred from homology"/>
<gene>
    <name evidence="7" type="ORF">OAUR00152_LOCUS36845</name>
</gene>
<evidence type="ECO:0000256" key="1">
    <source>
        <dbReference type="ARBA" id="ARBA00004141"/>
    </source>
</evidence>
<organism evidence="7">
    <name type="scientific">Odontella aurita</name>
    <dbReference type="NCBI Taxonomy" id="265563"/>
    <lineage>
        <taxon>Eukaryota</taxon>
        <taxon>Sar</taxon>
        <taxon>Stramenopiles</taxon>
        <taxon>Ochrophyta</taxon>
        <taxon>Bacillariophyta</taxon>
        <taxon>Mediophyceae</taxon>
        <taxon>Biddulphiophycidae</taxon>
        <taxon>Eupodiscales</taxon>
        <taxon>Odontellaceae</taxon>
        <taxon>Odontella</taxon>
    </lineage>
</organism>
<feature type="repeat" description="Solcar" evidence="4">
    <location>
        <begin position="136"/>
        <end position="224"/>
    </location>
</feature>
<dbReference type="PANTHER" id="PTHR46080">
    <property type="entry name" value="MITOCHONDRIAL SUBSTRATE CARRIER FAMILY PROTEIN J"/>
    <property type="match status" value="1"/>
</dbReference>
<evidence type="ECO:0000256" key="5">
    <source>
        <dbReference type="RuleBase" id="RU000488"/>
    </source>
</evidence>
<comment type="similarity">
    <text evidence="5">Belongs to the mitochondrial carrier (TC 2.A.29) family.</text>
</comment>
<feature type="repeat" description="Solcar" evidence="4">
    <location>
        <begin position="255"/>
        <end position="342"/>
    </location>
</feature>
<dbReference type="GO" id="GO:0016020">
    <property type="term" value="C:membrane"/>
    <property type="evidence" value="ECO:0007669"/>
    <property type="project" value="UniProtKB-SubCell"/>
</dbReference>
<reference evidence="7" key="1">
    <citation type="submission" date="2021-01" db="EMBL/GenBank/DDBJ databases">
        <authorList>
            <person name="Corre E."/>
            <person name="Pelletier E."/>
            <person name="Niang G."/>
            <person name="Scheremetjew M."/>
            <person name="Finn R."/>
            <person name="Kale V."/>
            <person name="Holt S."/>
            <person name="Cochrane G."/>
            <person name="Meng A."/>
            <person name="Brown T."/>
            <person name="Cohen L."/>
        </authorList>
    </citation>
    <scope>NUCLEOTIDE SEQUENCE</scope>
    <source>
        <strain evidence="7">Isolate 1302-5</strain>
    </source>
</reference>
<dbReference type="Pfam" id="PF00153">
    <property type="entry name" value="Mito_carr"/>
    <property type="match status" value="2"/>
</dbReference>
<dbReference type="AlphaFoldDB" id="A0A7S4NDE0"/>
<feature type="repeat" description="Solcar" evidence="4">
    <location>
        <begin position="17"/>
        <end position="113"/>
    </location>
</feature>
<dbReference type="PROSITE" id="PS50920">
    <property type="entry name" value="SOLCAR"/>
    <property type="match status" value="3"/>
</dbReference>
<keyword evidence="5" id="KW-0813">Transport</keyword>
<evidence type="ECO:0000256" key="2">
    <source>
        <dbReference type="ARBA" id="ARBA00022692"/>
    </source>
</evidence>
<accession>A0A7S4NDE0</accession>
<feature type="compositionally biased region" description="Polar residues" evidence="6">
    <location>
        <begin position="64"/>
        <end position="74"/>
    </location>
</feature>
<keyword evidence="2 4" id="KW-0812">Transmembrane</keyword>
<evidence type="ECO:0008006" key="8">
    <source>
        <dbReference type="Google" id="ProtNLM"/>
    </source>
</evidence>
<evidence type="ECO:0000256" key="4">
    <source>
        <dbReference type="PROSITE-ProRule" id="PRU00282"/>
    </source>
</evidence>